<dbReference type="AlphaFoldDB" id="A0A833E2Q1"/>
<protein>
    <submittedName>
        <fullName evidence="1">Uncharacterized protein</fullName>
    </submittedName>
</protein>
<evidence type="ECO:0000313" key="2">
    <source>
        <dbReference type="Proteomes" id="UP000653692"/>
    </source>
</evidence>
<sequence>MEPFRWYYSKQLRIRGLNPRTTAILLTRAETGADTYTTAIYLSHILRAKLTSLQSIASWKRQITAEYIVKTVRKTPKSLTQGDILDVIKSGVENAANKLSEISIDNTKSKIPHWLIKIHISKALSEHTISLIEWALDNSRYDIYLPLENVTIEVKYVWGYTINYREYAERDKAIYVIVGENVSWEKLKRISEAKGINYILYRTDYGRFFSNLADLGE</sequence>
<evidence type="ECO:0000313" key="1">
    <source>
        <dbReference type="EMBL" id="HIP89887.1"/>
    </source>
</evidence>
<comment type="caution">
    <text evidence="1">The sequence shown here is derived from an EMBL/GenBank/DDBJ whole genome shotgun (WGS) entry which is preliminary data.</text>
</comment>
<organism evidence="1 2">
    <name type="scientific">Thermococcus paralvinellae</name>
    <dbReference type="NCBI Taxonomy" id="582419"/>
    <lineage>
        <taxon>Archaea</taxon>
        <taxon>Methanobacteriati</taxon>
        <taxon>Methanobacteriota</taxon>
        <taxon>Thermococci</taxon>
        <taxon>Thermococcales</taxon>
        <taxon>Thermococcaceae</taxon>
        <taxon>Thermococcus</taxon>
    </lineage>
</organism>
<gene>
    <name evidence="1" type="ORF">EYH24_08340</name>
</gene>
<accession>A0A833E2Q1</accession>
<proteinExistence type="predicted"/>
<reference evidence="1" key="1">
    <citation type="journal article" date="2020" name="ISME J.">
        <title>Gammaproteobacteria mediating utilization of methyl-, sulfur- and petroleum organic compounds in deep ocean hydrothermal plumes.</title>
        <authorList>
            <person name="Zhou Z."/>
            <person name="Liu Y."/>
            <person name="Pan J."/>
            <person name="Cron B.R."/>
            <person name="Toner B.M."/>
            <person name="Anantharaman K."/>
            <person name="Breier J.A."/>
            <person name="Dick G.J."/>
            <person name="Li M."/>
        </authorList>
    </citation>
    <scope>NUCLEOTIDE SEQUENCE</scope>
    <source>
        <strain evidence="1">SZUA-1476</strain>
    </source>
</reference>
<name>A0A833E2Q1_9EURY</name>
<dbReference type="EMBL" id="DQUR01000281">
    <property type="protein sequence ID" value="HIP89887.1"/>
    <property type="molecule type" value="Genomic_DNA"/>
</dbReference>
<dbReference type="Proteomes" id="UP000653692">
    <property type="component" value="Unassembled WGS sequence"/>
</dbReference>